<dbReference type="AlphaFoldDB" id="A0A9N9EP58"/>
<name>A0A9N9EP58_9GLOM</name>
<dbReference type="InterPro" id="IPR036291">
    <property type="entry name" value="NAD(P)-bd_dom_sf"/>
</dbReference>
<dbReference type="PANTHER" id="PTHR43162:SF1">
    <property type="entry name" value="PRESTALK A DIFFERENTIATION PROTEIN A"/>
    <property type="match status" value="1"/>
</dbReference>
<organism evidence="2 3">
    <name type="scientific">Ambispora leptoticha</name>
    <dbReference type="NCBI Taxonomy" id="144679"/>
    <lineage>
        <taxon>Eukaryota</taxon>
        <taxon>Fungi</taxon>
        <taxon>Fungi incertae sedis</taxon>
        <taxon>Mucoromycota</taxon>
        <taxon>Glomeromycotina</taxon>
        <taxon>Glomeromycetes</taxon>
        <taxon>Archaeosporales</taxon>
        <taxon>Ambisporaceae</taxon>
        <taxon>Ambispora</taxon>
    </lineage>
</organism>
<evidence type="ECO:0000313" key="2">
    <source>
        <dbReference type="EMBL" id="CAG8683148.1"/>
    </source>
</evidence>
<reference evidence="2" key="1">
    <citation type="submission" date="2021-06" db="EMBL/GenBank/DDBJ databases">
        <authorList>
            <person name="Kallberg Y."/>
            <person name="Tangrot J."/>
            <person name="Rosling A."/>
        </authorList>
    </citation>
    <scope>NUCLEOTIDE SEQUENCE</scope>
    <source>
        <strain evidence="2">FL130A</strain>
    </source>
</reference>
<dbReference type="Pfam" id="PF13460">
    <property type="entry name" value="NAD_binding_10"/>
    <property type="match status" value="1"/>
</dbReference>
<accession>A0A9N9EP58</accession>
<feature type="domain" description="NAD(P)-binding" evidence="1">
    <location>
        <begin position="43"/>
        <end position="162"/>
    </location>
</feature>
<gene>
    <name evidence="2" type="ORF">ALEPTO_LOCUS10920</name>
</gene>
<dbReference type="EMBL" id="CAJVPS010014562">
    <property type="protein sequence ID" value="CAG8683148.1"/>
    <property type="molecule type" value="Genomic_DNA"/>
</dbReference>
<keyword evidence="3" id="KW-1185">Reference proteome</keyword>
<dbReference type="Gene3D" id="3.90.25.10">
    <property type="entry name" value="UDP-galactose 4-epimerase, domain 1"/>
    <property type="match status" value="1"/>
</dbReference>
<dbReference type="Proteomes" id="UP000789508">
    <property type="component" value="Unassembled WGS sequence"/>
</dbReference>
<feature type="non-terminal residue" evidence="2">
    <location>
        <position position="327"/>
    </location>
</feature>
<dbReference type="SUPFAM" id="SSF51735">
    <property type="entry name" value="NAD(P)-binding Rossmann-fold domains"/>
    <property type="match status" value="1"/>
</dbReference>
<dbReference type="Gene3D" id="3.40.50.720">
    <property type="entry name" value="NAD(P)-binding Rossmann-like Domain"/>
    <property type="match status" value="1"/>
</dbReference>
<dbReference type="OrthoDB" id="10254221at2759"/>
<comment type="caution">
    <text evidence="2">The sequence shown here is derived from an EMBL/GenBank/DDBJ whole genome shotgun (WGS) entry which is preliminary data.</text>
</comment>
<dbReference type="InterPro" id="IPR051604">
    <property type="entry name" value="Ergot_Alk_Oxidoreductase"/>
</dbReference>
<evidence type="ECO:0000259" key="1">
    <source>
        <dbReference type="Pfam" id="PF13460"/>
    </source>
</evidence>
<evidence type="ECO:0000313" key="3">
    <source>
        <dbReference type="Proteomes" id="UP000789508"/>
    </source>
</evidence>
<proteinExistence type="predicted"/>
<dbReference type="InterPro" id="IPR016040">
    <property type="entry name" value="NAD(P)-bd_dom"/>
</dbReference>
<dbReference type="PANTHER" id="PTHR43162">
    <property type="match status" value="1"/>
</dbReference>
<sequence>MRFLRSLGRRTLEESGSDTIAVTNCDHWFGYVLAWSLLEIRHDKNYNVRVLTRTRNKYTDDLDKKGAEIFEIDYGRSETLETALGHVGWLVVVPEADRDRVKWAKTLADAIKKIDVSNVITLSMLGAGDSKTRTLADFRDIEKAVEGSAKNWVTLRPSFLNQSFFVFERKIRESKQLTINAGEDARWSPVDLDDVIYVLSKFAFDNNGLLRPVLEEEHQHKIYTLTGPDLVTGPLLADDINSAIKAKPRTIKFMEVTREALEDYLLGRGNQRDRDLFRSLDRRDFHLDYPKPGKLNQIAASLILDFFEYVNTGKAGYLSGDFKDITN</sequence>
<protein>
    <submittedName>
        <fullName evidence="2">1511_t:CDS:1</fullName>
    </submittedName>
</protein>